<dbReference type="Gene3D" id="1.20.1250.20">
    <property type="entry name" value="MFS general substrate transporter like domains"/>
    <property type="match status" value="2"/>
</dbReference>
<feature type="transmembrane region" description="Helical" evidence="8">
    <location>
        <begin position="147"/>
        <end position="165"/>
    </location>
</feature>
<accession>A0A2I1CR21</accession>
<dbReference type="VEuPathDB" id="FungiDB:P168DRAFT_307720"/>
<dbReference type="Proteomes" id="UP000234254">
    <property type="component" value="Unassembled WGS sequence"/>
</dbReference>
<dbReference type="SUPFAM" id="SSF103473">
    <property type="entry name" value="MFS general substrate transporter"/>
    <property type="match status" value="1"/>
</dbReference>
<evidence type="ECO:0000256" key="5">
    <source>
        <dbReference type="ARBA" id="ARBA00022989"/>
    </source>
</evidence>
<feature type="transmembrane region" description="Helical" evidence="8">
    <location>
        <begin position="211"/>
        <end position="234"/>
    </location>
</feature>
<feature type="domain" description="Major facilitator superfamily (MFS) profile" evidence="9">
    <location>
        <begin position="51"/>
        <end position="469"/>
    </location>
</feature>
<evidence type="ECO:0000256" key="2">
    <source>
        <dbReference type="ARBA" id="ARBA00008335"/>
    </source>
</evidence>
<comment type="similarity">
    <text evidence="2">Belongs to the major facilitator superfamily.</text>
</comment>
<dbReference type="FunFam" id="1.20.1250.20:FF:000013">
    <property type="entry name" value="MFS general substrate transporter"/>
    <property type="match status" value="1"/>
</dbReference>
<comment type="subcellular location">
    <subcellularLocation>
        <location evidence="1">Membrane</location>
        <topology evidence="1">Multi-pass membrane protein</topology>
    </subcellularLocation>
</comment>
<feature type="transmembrane region" description="Helical" evidence="8">
    <location>
        <begin position="116"/>
        <end position="135"/>
    </location>
</feature>
<dbReference type="GO" id="GO:0022857">
    <property type="term" value="F:transmembrane transporter activity"/>
    <property type="evidence" value="ECO:0007669"/>
    <property type="project" value="InterPro"/>
</dbReference>
<sequence>MDATQHGLIASKHPIAAQTQPSSEDVVDEQSNRESMRAIEKRLVRKLDLTLMPMLWLLYMLKNLDKYNISQAKLSSLEDDLGMHGTQYNTVVAMATVGYIPMMIPSNMLITRVRPSLYLSTFATLWSIIATTMAACKTYSHMAGTRFLLGLFEAPFSPGALWLMSCWYTKQELGLRVAVMHSGSIMASSFAGLIAAGVYSKLEGHRGLGGWRWLFIIEGTVSLGAALVSFFFLLDTPKTTTGAVRWVFSEEERQLAVERIEQDQVSNQKSNQSVWYGLQLAIQDPRVWVLSLIACTQGSTTGYASFYPAMVEGMHIGGTVVTLLCTVPPSMLSAVVQLVVAWLSDRFRDRSAPIAASMVLMIIGLAVDMGTSRSAIRYFASFLYITGSDAVFSIPRAWVATAASQTSEERSCAAAIVEVMSALSYIWSPYFFRNEDAPRYRPGMIILIVFAVACIFCAGLMRWILWRDNRKMLARYQGTGPMPVLHIL</sequence>
<feature type="transmembrane region" description="Helical" evidence="8">
    <location>
        <begin position="352"/>
        <end position="370"/>
    </location>
</feature>
<evidence type="ECO:0000256" key="6">
    <source>
        <dbReference type="ARBA" id="ARBA00023136"/>
    </source>
</evidence>
<reference evidence="10" key="1">
    <citation type="submission" date="2016-12" db="EMBL/GenBank/DDBJ databases">
        <title>The genomes of Aspergillus section Nigri reveals drivers in fungal speciation.</title>
        <authorList>
            <consortium name="DOE Joint Genome Institute"/>
            <person name="Vesth T.C."/>
            <person name="Nybo J."/>
            <person name="Theobald S."/>
            <person name="Brandl J."/>
            <person name="Frisvad J.C."/>
            <person name="Nielsen K.F."/>
            <person name="Lyhne E.K."/>
            <person name="Kogle M.E."/>
            <person name="Kuo A."/>
            <person name="Riley R."/>
            <person name="Clum A."/>
            <person name="Nolan M."/>
            <person name="Lipzen A."/>
            <person name="Salamov A."/>
            <person name="Henrissat B."/>
            <person name="Wiebenga A."/>
            <person name="De vries R.P."/>
            <person name="Grigoriev I.V."/>
            <person name="Mortensen U.H."/>
            <person name="Andersen M.R."/>
            <person name="Baker S.E."/>
        </authorList>
    </citation>
    <scope>NUCLEOTIDE SEQUENCE</scope>
    <source>
        <strain evidence="10">IBT 28561</strain>
    </source>
</reference>
<gene>
    <name evidence="10" type="ORF">P168DRAFT_307720</name>
</gene>
<dbReference type="PROSITE" id="PS50850">
    <property type="entry name" value="MFS"/>
    <property type="match status" value="1"/>
</dbReference>
<feature type="transmembrane region" description="Helical" evidence="8">
    <location>
        <begin position="444"/>
        <end position="465"/>
    </location>
</feature>
<evidence type="ECO:0000256" key="7">
    <source>
        <dbReference type="SAM" id="MobiDB-lite"/>
    </source>
</evidence>
<organism evidence="10 11">
    <name type="scientific">Aspergillus campestris (strain IBT 28561)</name>
    <dbReference type="NCBI Taxonomy" id="1392248"/>
    <lineage>
        <taxon>Eukaryota</taxon>
        <taxon>Fungi</taxon>
        <taxon>Dikarya</taxon>
        <taxon>Ascomycota</taxon>
        <taxon>Pezizomycotina</taxon>
        <taxon>Eurotiomycetes</taxon>
        <taxon>Eurotiomycetidae</taxon>
        <taxon>Eurotiales</taxon>
        <taxon>Aspergillaceae</taxon>
        <taxon>Aspergillus</taxon>
        <taxon>Aspergillus subgen. Circumdati</taxon>
    </lineage>
</organism>
<evidence type="ECO:0000256" key="4">
    <source>
        <dbReference type="ARBA" id="ARBA00022692"/>
    </source>
</evidence>
<dbReference type="GeneID" id="36546656"/>
<keyword evidence="11" id="KW-1185">Reference proteome</keyword>
<feature type="transmembrane region" description="Helical" evidence="8">
    <location>
        <begin position="43"/>
        <end position="61"/>
    </location>
</feature>
<dbReference type="RefSeq" id="XP_024688648.1">
    <property type="nucleotide sequence ID" value="XM_024839132.1"/>
</dbReference>
<dbReference type="InterPro" id="IPR011701">
    <property type="entry name" value="MFS"/>
</dbReference>
<feature type="transmembrane region" description="Helical" evidence="8">
    <location>
        <begin position="287"/>
        <end position="310"/>
    </location>
</feature>
<dbReference type="GO" id="GO:0016020">
    <property type="term" value="C:membrane"/>
    <property type="evidence" value="ECO:0007669"/>
    <property type="project" value="UniProtKB-SubCell"/>
</dbReference>
<keyword evidence="5 8" id="KW-1133">Transmembrane helix</keyword>
<evidence type="ECO:0000259" key="9">
    <source>
        <dbReference type="PROSITE" id="PS50850"/>
    </source>
</evidence>
<proteinExistence type="inferred from homology"/>
<feature type="transmembrane region" description="Helical" evidence="8">
    <location>
        <begin position="316"/>
        <end position="340"/>
    </location>
</feature>
<keyword evidence="4 8" id="KW-0812">Transmembrane</keyword>
<feature type="region of interest" description="Disordered" evidence="7">
    <location>
        <begin position="11"/>
        <end position="33"/>
    </location>
</feature>
<dbReference type="OrthoDB" id="2250022at2759"/>
<feature type="transmembrane region" description="Helical" evidence="8">
    <location>
        <begin position="81"/>
        <end position="104"/>
    </location>
</feature>
<dbReference type="Pfam" id="PF07690">
    <property type="entry name" value="MFS_1"/>
    <property type="match status" value="1"/>
</dbReference>
<evidence type="ECO:0000256" key="8">
    <source>
        <dbReference type="SAM" id="Phobius"/>
    </source>
</evidence>
<dbReference type="PANTHER" id="PTHR43791">
    <property type="entry name" value="PERMEASE-RELATED"/>
    <property type="match status" value="1"/>
</dbReference>
<evidence type="ECO:0000256" key="1">
    <source>
        <dbReference type="ARBA" id="ARBA00004141"/>
    </source>
</evidence>
<evidence type="ECO:0000313" key="11">
    <source>
        <dbReference type="Proteomes" id="UP000234254"/>
    </source>
</evidence>
<keyword evidence="6 8" id="KW-0472">Membrane</keyword>
<name>A0A2I1CR21_ASPC2</name>
<dbReference type="FunFam" id="1.20.1250.20:FF:000057">
    <property type="entry name" value="MFS general substrate transporter"/>
    <property type="match status" value="1"/>
</dbReference>
<evidence type="ECO:0000256" key="3">
    <source>
        <dbReference type="ARBA" id="ARBA00022448"/>
    </source>
</evidence>
<dbReference type="AlphaFoldDB" id="A0A2I1CR21"/>
<dbReference type="InterPro" id="IPR020846">
    <property type="entry name" value="MFS_dom"/>
</dbReference>
<dbReference type="PANTHER" id="PTHR43791:SF62">
    <property type="entry name" value="MAJOR FACILITATOR SUPERFAMILY (MFS) PROFILE DOMAIN-CONTAINING PROTEIN"/>
    <property type="match status" value="1"/>
</dbReference>
<evidence type="ECO:0000313" key="10">
    <source>
        <dbReference type="EMBL" id="PKY00054.1"/>
    </source>
</evidence>
<comment type="caution">
    <text evidence="10">The sequence shown here is derived from an EMBL/GenBank/DDBJ whole genome shotgun (WGS) entry which is preliminary data.</text>
</comment>
<keyword evidence="3" id="KW-0813">Transport</keyword>
<protein>
    <submittedName>
        <fullName evidence="10">MFS general substrate transporter</fullName>
    </submittedName>
</protein>
<feature type="transmembrane region" description="Helical" evidence="8">
    <location>
        <begin position="177"/>
        <end position="199"/>
    </location>
</feature>
<dbReference type="InterPro" id="IPR036259">
    <property type="entry name" value="MFS_trans_sf"/>
</dbReference>
<dbReference type="EMBL" id="MSFM01000016">
    <property type="protein sequence ID" value="PKY00054.1"/>
    <property type="molecule type" value="Genomic_DNA"/>
</dbReference>